<organism evidence="1 2">
    <name type="scientific">Dyella lutea</name>
    <dbReference type="NCBI Taxonomy" id="2950441"/>
    <lineage>
        <taxon>Bacteria</taxon>
        <taxon>Pseudomonadati</taxon>
        <taxon>Pseudomonadota</taxon>
        <taxon>Gammaproteobacteria</taxon>
        <taxon>Lysobacterales</taxon>
        <taxon>Rhodanobacteraceae</taxon>
        <taxon>Dyella</taxon>
    </lineage>
</organism>
<comment type="caution">
    <text evidence="1">The sequence shown here is derived from an EMBL/GenBank/DDBJ whole genome shotgun (WGS) entry which is preliminary data.</text>
</comment>
<dbReference type="RefSeq" id="WP_253566563.1">
    <property type="nucleotide sequence ID" value="NZ_JAMZEK010000002.1"/>
</dbReference>
<evidence type="ECO:0000313" key="2">
    <source>
        <dbReference type="Proteomes" id="UP001204615"/>
    </source>
</evidence>
<reference evidence="1 2" key="1">
    <citation type="submission" date="2022-06" db="EMBL/GenBank/DDBJ databases">
        <title>Dyella sp. Sa strain:Sa Genome sequencing.</title>
        <authorList>
            <person name="Park S."/>
        </authorList>
    </citation>
    <scope>NUCLEOTIDE SEQUENCE [LARGE SCALE GENOMIC DNA]</scope>
    <source>
        <strain evidence="1 2">Sa</strain>
    </source>
</reference>
<sequence>MQTKKLFFAIFAMLVIQACTTKRPAGASVDVVVEARASPKLPPGGSYLLSPGNTGVAEDDPEFRKYAGYLRRAFSERGFSPALKPAQATIKIVLSYGVVDPRLPTGKKPGPAWMKTHFDAGTSTGLIDPESGKRALSGDLPSASSYGMVAQTASEAGTMYFRYVEIDAYPAGVPGGKSLWTTRATSLGPSGDLSRVFPYLVVAAARHLASTTARPASEDIRESELSE</sequence>
<evidence type="ECO:0000313" key="1">
    <source>
        <dbReference type="EMBL" id="MCP1374694.1"/>
    </source>
</evidence>
<protein>
    <recommendedName>
        <fullName evidence="3">DUF4136 domain-containing protein</fullName>
    </recommendedName>
</protein>
<accession>A0ABT1FBF8</accession>
<proteinExistence type="predicted"/>
<gene>
    <name evidence="1" type="ORF">NC595_11540</name>
</gene>
<keyword evidence="2" id="KW-1185">Reference proteome</keyword>
<name>A0ABT1FBF8_9GAMM</name>
<dbReference type="PROSITE" id="PS51257">
    <property type="entry name" value="PROKAR_LIPOPROTEIN"/>
    <property type="match status" value="1"/>
</dbReference>
<dbReference type="Proteomes" id="UP001204615">
    <property type="component" value="Unassembled WGS sequence"/>
</dbReference>
<dbReference type="EMBL" id="JAMZEK010000002">
    <property type="protein sequence ID" value="MCP1374694.1"/>
    <property type="molecule type" value="Genomic_DNA"/>
</dbReference>
<evidence type="ECO:0008006" key="3">
    <source>
        <dbReference type="Google" id="ProtNLM"/>
    </source>
</evidence>